<evidence type="ECO:0000259" key="1">
    <source>
        <dbReference type="Pfam" id="PF11790"/>
    </source>
</evidence>
<gene>
    <name evidence="2" type="ORF">GPM918_LOCUS27511</name>
    <name evidence="3" type="ORF">OVA965_LOCUS28900</name>
    <name evidence="4" type="ORF">SRO942_LOCUS27848</name>
    <name evidence="5" type="ORF">TMI583_LOCUS29664</name>
</gene>
<evidence type="ECO:0000313" key="3">
    <source>
        <dbReference type="EMBL" id="CAF1309159.1"/>
    </source>
</evidence>
<accession>A0A815C6Y5</accession>
<feature type="domain" description="Asl1-like glycosyl hydrolase catalytic" evidence="1">
    <location>
        <begin position="6"/>
        <end position="169"/>
    </location>
</feature>
<dbReference type="EMBL" id="CAJNOK010019996">
    <property type="protein sequence ID" value="CAF1309159.1"/>
    <property type="molecule type" value="Genomic_DNA"/>
</dbReference>
<protein>
    <recommendedName>
        <fullName evidence="1">Asl1-like glycosyl hydrolase catalytic domain-containing protein</fullName>
    </recommendedName>
</protein>
<dbReference type="PANTHER" id="PTHR34154">
    <property type="entry name" value="ALKALI-SENSITIVE LINKAGE PROTEIN 1"/>
    <property type="match status" value="1"/>
</dbReference>
<evidence type="ECO:0000313" key="2">
    <source>
        <dbReference type="EMBL" id="CAF1280022.1"/>
    </source>
</evidence>
<dbReference type="Proteomes" id="UP000681722">
    <property type="component" value="Unassembled WGS sequence"/>
</dbReference>
<evidence type="ECO:0000313" key="4">
    <source>
        <dbReference type="EMBL" id="CAF4074743.1"/>
    </source>
</evidence>
<evidence type="ECO:0000313" key="5">
    <source>
        <dbReference type="EMBL" id="CAF4116807.1"/>
    </source>
</evidence>
<sequence length="171" mass="18567">MQRTDSKIADLANGVATSGCKTVLGFNEPDHAEQAHMSPSQAVTLWKQHIQPLKNKGIALGAPAVSSGPSAIHWYGTSITEFKSYVEKVHNIYPSKPIWVTEFACISPASLSEVSAFLEKAMPWLDSQSYVAKYSWFGAMPQNLVNSYVGQNAALMDNNGQLTSLGKLYAS</sequence>
<comment type="caution">
    <text evidence="2">The sequence shown here is derived from an EMBL/GenBank/DDBJ whole genome shotgun (WGS) entry which is preliminary data.</text>
</comment>
<dbReference type="InterPro" id="IPR053183">
    <property type="entry name" value="ASL1"/>
</dbReference>
<dbReference type="InterPro" id="IPR017853">
    <property type="entry name" value="GH"/>
</dbReference>
<dbReference type="SUPFAM" id="SSF51445">
    <property type="entry name" value="(Trans)glycosidases"/>
    <property type="match status" value="1"/>
</dbReference>
<dbReference type="Pfam" id="PF11790">
    <property type="entry name" value="Glyco_hydro_cc"/>
    <property type="match status" value="1"/>
</dbReference>
<keyword evidence="6" id="KW-1185">Reference proteome</keyword>
<dbReference type="OrthoDB" id="5985073at2759"/>
<name>A0A815C6Y5_9BILA</name>
<reference evidence="2" key="1">
    <citation type="submission" date="2021-02" db="EMBL/GenBank/DDBJ databases">
        <authorList>
            <person name="Nowell W R."/>
        </authorList>
    </citation>
    <scope>NUCLEOTIDE SEQUENCE</scope>
</reference>
<dbReference type="AlphaFoldDB" id="A0A815C6Y5"/>
<dbReference type="Gene3D" id="3.20.20.80">
    <property type="entry name" value="Glycosidases"/>
    <property type="match status" value="1"/>
</dbReference>
<dbReference type="GO" id="GO:0071966">
    <property type="term" value="P:fungal-type cell wall polysaccharide metabolic process"/>
    <property type="evidence" value="ECO:0007669"/>
    <property type="project" value="TreeGrafter"/>
</dbReference>
<dbReference type="EMBL" id="CAJOBA010041582">
    <property type="protein sequence ID" value="CAF4116807.1"/>
    <property type="molecule type" value="Genomic_DNA"/>
</dbReference>
<dbReference type="Proteomes" id="UP000682733">
    <property type="component" value="Unassembled WGS sequence"/>
</dbReference>
<organism evidence="2 6">
    <name type="scientific">Didymodactylos carnosus</name>
    <dbReference type="NCBI Taxonomy" id="1234261"/>
    <lineage>
        <taxon>Eukaryota</taxon>
        <taxon>Metazoa</taxon>
        <taxon>Spiralia</taxon>
        <taxon>Gnathifera</taxon>
        <taxon>Rotifera</taxon>
        <taxon>Eurotatoria</taxon>
        <taxon>Bdelloidea</taxon>
        <taxon>Philodinida</taxon>
        <taxon>Philodinidae</taxon>
        <taxon>Didymodactylos</taxon>
    </lineage>
</organism>
<dbReference type="EMBL" id="CAJOBC010027446">
    <property type="protein sequence ID" value="CAF4074743.1"/>
    <property type="molecule type" value="Genomic_DNA"/>
</dbReference>
<dbReference type="PANTHER" id="PTHR34154:SF3">
    <property type="entry name" value="ALKALI-SENSITIVE LINKAGE PROTEIN 1"/>
    <property type="match status" value="1"/>
</dbReference>
<dbReference type="EMBL" id="CAJNOQ010011575">
    <property type="protein sequence ID" value="CAF1280022.1"/>
    <property type="molecule type" value="Genomic_DNA"/>
</dbReference>
<dbReference type="Proteomes" id="UP000677228">
    <property type="component" value="Unassembled WGS sequence"/>
</dbReference>
<dbReference type="Proteomes" id="UP000663829">
    <property type="component" value="Unassembled WGS sequence"/>
</dbReference>
<proteinExistence type="predicted"/>
<evidence type="ECO:0000313" key="6">
    <source>
        <dbReference type="Proteomes" id="UP000663829"/>
    </source>
</evidence>
<dbReference type="InterPro" id="IPR024655">
    <property type="entry name" value="Asl1_glyco_hydro_catalytic"/>
</dbReference>